<evidence type="ECO:0000313" key="2">
    <source>
        <dbReference type="Proteomes" id="UP001197609"/>
    </source>
</evidence>
<dbReference type="InterPro" id="IPR025354">
    <property type="entry name" value="DUF4258"/>
</dbReference>
<evidence type="ECO:0000313" key="1">
    <source>
        <dbReference type="EMBL" id="MBZ0160572.1"/>
    </source>
</evidence>
<comment type="caution">
    <text evidence="1">The sequence shown here is derived from an EMBL/GenBank/DDBJ whole genome shotgun (WGS) entry which is preliminary data.</text>
</comment>
<reference evidence="1 2" key="1">
    <citation type="journal article" date="2021" name="bioRxiv">
        <title>Unraveling nitrogen, sulfur and carbon metabolic pathways and microbial community transcriptional responses to substrate deprivation and toxicity stresses in a bioreactor mimicking anoxic brackish coastal sediment conditions.</title>
        <authorList>
            <person name="Martins P.D."/>
            <person name="Echeveste M.J."/>
            <person name="Arshad A."/>
            <person name="Kurth J."/>
            <person name="Ouboter H."/>
            <person name="Jetten M.S.M."/>
            <person name="Welte C.U."/>
        </authorList>
    </citation>
    <scope>NUCLEOTIDE SEQUENCE [LARGE SCALE GENOMIC DNA]</scope>
    <source>
        <strain evidence="1">MAG_38</strain>
    </source>
</reference>
<name>A0AAJ1EL24_9BACT</name>
<organism evidence="1 2">
    <name type="scientific">Candidatus Methylomirabilis tolerans</name>
    <dbReference type="NCBI Taxonomy" id="3123416"/>
    <lineage>
        <taxon>Bacteria</taxon>
        <taxon>Candidatus Methylomirabilota</taxon>
        <taxon>Candidatus Methylomirabilia</taxon>
        <taxon>Candidatus Methylomirabilales</taxon>
        <taxon>Candidatus Methylomirabilaceae</taxon>
        <taxon>Candidatus Methylomirabilis</taxon>
    </lineage>
</organism>
<proteinExistence type="predicted"/>
<gene>
    <name evidence="1" type="ORF">K8G79_10635</name>
</gene>
<dbReference type="AlphaFoldDB" id="A0AAJ1EL24"/>
<dbReference type="Pfam" id="PF14076">
    <property type="entry name" value="DUF4258"/>
    <property type="match status" value="1"/>
</dbReference>
<accession>A0AAJ1EL24</accession>
<protein>
    <submittedName>
        <fullName evidence="1">DUF4258 domain-containing protein</fullName>
    </submittedName>
</protein>
<dbReference type="EMBL" id="JAIOIU010000133">
    <property type="protein sequence ID" value="MBZ0160572.1"/>
    <property type="molecule type" value="Genomic_DNA"/>
</dbReference>
<dbReference type="Proteomes" id="UP001197609">
    <property type="component" value="Unassembled WGS sequence"/>
</dbReference>
<sequence length="109" mass="12664">MVEGEGILLRVREAARKRRLYLPHAVRQMERPDRMITIAEVRDVIEHGEIIEDYPEDARGHSCLLLGRGDSDRPIHVVCAPKIDYLAVITAYIPDEKEWDSDFRVRRTP</sequence>